<gene>
    <name evidence="1" type="ORF">B0I31_107324</name>
</gene>
<dbReference type="AlphaFoldDB" id="A0A2P8I756"/>
<comment type="caution">
    <text evidence="1">The sequence shown here is derived from an EMBL/GenBank/DDBJ whole genome shotgun (WGS) entry which is preliminary data.</text>
</comment>
<sequence length="91" mass="9784">MTGRPRPVAKSGAGNRYTVRLRVAEFQRAARRSALYSDYVLAPAMGVNRSTVSRVLTGEIRPGAAFIAGALAAFAPLSVQFEDLFEVVPES</sequence>
<evidence type="ECO:0000313" key="1">
    <source>
        <dbReference type="EMBL" id="PSL54266.1"/>
    </source>
</evidence>
<name>A0A2P8I756_SACCR</name>
<dbReference type="OrthoDB" id="3699968at2"/>
<dbReference type="InterPro" id="IPR010982">
    <property type="entry name" value="Lambda_DNA-bd_dom_sf"/>
</dbReference>
<protein>
    <recommendedName>
        <fullName evidence="3">Helix-turn-helix protein</fullName>
    </recommendedName>
</protein>
<dbReference type="EMBL" id="PYAX01000007">
    <property type="protein sequence ID" value="PSL54266.1"/>
    <property type="molecule type" value="Genomic_DNA"/>
</dbReference>
<dbReference type="Proteomes" id="UP000241118">
    <property type="component" value="Unassembled WGS sequence"/>
</dbReference>
<accession>A0A2P8I756</accession>
<evidence type="ECO:0000313" key="2">
    <source>
        <dbReference type="Proteomes" id="UP000241118"/>
    </source>
</evidence>
<keyword evidence="2" id="KW-1185">Reference proteome</keyword>
<evidence type="ECO:0008006" key="3">
    <source>
        <dbReference type="Google" id="ProtNLM"/>
    </source>
</evidence>
<dbReference type="GO" id="GO:0003677">
    <property type="term" value="F:DNA binding"/>
    <property type="evidence" value="ECO:0007669"/>
    <property type="project" value="InterPro"/>
</dbReference>
<dbReference type="SUPFAM" id="SSF47413">
    <property type="entry name" value="lambda repressor-like DNA-binding domains"/>
    <property type="match status" value="1"/>
</dbReference>
<organism evidence="1 2">
    <name type="scientific">Saccharothrix carnea</name>
    <dbReference type="NCBI Taxonomy" id="1280637"/>
    <lineage>
        <taxon>Bacteria</taxon>
        <taxon>Bacillati</taxon>
        <taxon>Actinomycetota</taxon>
        <taxon>Actinomycetes</taxon>
        <taxon>Pseudonocardiales</taxon>
        <taxon>Pseudonocardiaceae</taxon>
        <taxon>Saccharothrix</taxon>
    </lineage>
</organism>
<proteinExistence type="predicted"/>
<reference evidence="1 2" key="1">
    <citation type="submission" date="2018-03" db="EMBL/GenBank/DDBJ databases">
        <title>Genomic Encyclopedia of Type Strains, Phase III (KMG-III): the genomes of soil and plant-associated and newly described type strains.</title>
        <authorList>
            <person name="Whitman W."/>
        </authorList>
    </citation>
    <scope>NUCLEOTIDE SEQUENCE [LARGE SCALE GENOMIC DNA]</scope>
    <source>
        <strain evidence="1 2">CGMCC 4.7097</strain>
    </source>
</reference>